<protein>
    <submittedName>
        <fullName evidence="1">Uncharacterized protein</fullName>
    </submittedName>
</protein>
<comment type="caution">
    <text evidence="1">The sequence shown here is derived from an EMBL/GenBank/DDBJ whole genome shotgun (WGS) entry which is preliminary data.</text>
</comment>
<proteinExistence type="predicted"/>
<dbReference type="EMBL" id="JAADJG010000125">
    <property type="protein sequence ID" value="KAF4454417.1"/>
    <property type="molecule type" value="Genomic_DNA"/>
</dbReference>
<accession>A0A8H4KNJ4</accession>
<name>A0A8H4KNJ4_9HYPO</name>
<evidence type="ECO:0000313" key="2">
    <source>
        <dbReference type="Proteomes" id="UP000605986"/>
    </source>
</evidence>
<dbReference type="Proteomes" id="UP000605986">
    <property type="component" value="Unassembled WGS sequence"/>
</dbReference>
<gene>
    <name evidence="1" type="ORF">F53441_3043</name>
</gene>
<keyword evidence="2" id="KW-1185">Reference proteome</keyword>
<sequence length="450" mass="51449">MAQSQPGRTCEFADPSLPRRDRNAIFLPGEQQPWIVSPDTPPVTLIVDSPFGKSVEPFDCLGLDMTLRSRELLHYFHHSHDSSDLLAAEHTSARLDDLHSTCLNTLLYRGMARLIHYFYPNFANHEHKASYGKVADSEAHINGLINAVHLLSPLDDEFGNRSGLEEELANRYLLLTYYAYQGFKARILTSDSLKNVFHQNYTADFSTFVSLIRFWKTQNIGHLEMRLNAMKLLPFFFATLPSSTRFHSIDASPLIDCLKHVTTSNQTVSEDRYKCDPSWEWIEGSESRLLCATIGSHFSSLFDDDMFSSVHSSKYSVSWSSMCAASSLYMHCVLELWNGGEPIDSRLFRRFLFILKRDLDQTLDTLGLYESSDFWFWRAFLGAYSIAKHQTHGHDATFDDLQVAFTGYVETWKRITGLETWEEAHLRLVSVAWPRSKAHDLGSSVWQSAI</sequence>
<reference evidence="1" key="1">
    <citation type="submission" date="2020-01" db="EMBL/GenBank/DDBJ databases">
        <title>Identification and distribution of gene clusters putatively required for synthesis of sphingolipid metabolism inhibitors in phylogenetically diverse species of the filamentous fungus Fusarium.</title>
        <authorList>
            <person name="Kim H.-S."/>
            <person name="Busman M."/>
            <person name="Brown D.W."/>
            <person name="Divon H."/>
            <person name="Uhlig S."/>
            <person name="Proctor R.H."/>
        </authorList>
    </citation>
    <scope>NUCLEOTIDE SEQUENCE</scope>
    <source>
        <strain evidence="1">NRRL 53441</strain>
    </source>
</reference>
<organism evidence="1 2">
    <name type="scientific">Fusarium austroafricanum</name>
    <dbReference type="NCBI Taxonomy" id="2364996"/>
    <lineage>
        <taxon>Eukaryota</taxon>
        <taxon>Fungi</taxon>
        <taxon>Dikarya</taxon>
        <taxon>Ascomycota</taxon>
        <taxon>Pezizomycotina</taxon>
        <taxon>Sordariomycetes</taxon>
        <taxon>Hypocreomycetidae</taxon>
        <taxon>Hypocreales</taxon>
        <taxon>Nectriaceae</taxon>
        <taxon>Fusarium</taxon>
        <taxon>Fusarium concolor species complex</taxon>
    </lineage>
</organism>
<dbReference type="OrthoDB" id="4356994at2759"/>
<dbReference type="AlphaFoldDB" id="A0A8H4KNJ4"/>
<evidence type="ECO:0000313" key="1">
    <source>
        <dbReference type="EMBL" id="KAF4454417.1"/>
    </source>
</evidence>